<gene>
    <name evidence="2" type="ORF">APZ42_033715</name>
</gene>
<reference evidence="2 3" key="1">
    <citation type="submission" date="2016-03" db="EMBL/GenBank/DDBJ databases">
        <title>EvidentialGene: Evidence-directed Construction of Genes on Genomes.</title>
        <authorList>
            <person name="Gilbert D.G."/>
            <person name="Choi J.-H."/>
            <person name="Mockaitis K."/>
            <person name="Colbourne J."/>
            <person name="Pfrender M."/>
        </authorList>
    </citation>
    <scope>NUCLEOTIDE SEQUENCE [LARGE SCALE GENOMIC DNA]</scope>
    <source>
        <strain evidence="2 3">Xinb3</strain>
        <tissue evidence="2">Complete organism</tissue>
    </source>
</reference>
<evidence type="ECO:0000313" key="2">
    <source>
        <dbReference type="EMBL" id="KZS03527.1"/>
    </source>
</evidence>
<evidence type="ECO:0000256" key="1">
    <source>
        <dbReference type="SAM" id="MobiDB-lite"/>
    </source>
</evidence>
<keyword evidence="3" id="KW-1185">Reference proteome</keyword>
<accession>A0A164KTV3</accession>
<sequence>MRQVSQCAQEVGKRKRKKRINPHDQTRIVFRFLKGIPPEKGTITFRCPLFFFPPENKASCRTTGRDDE</sequence>
<evidence type="ECO:0000313" key="3">
    <source>
        <dbReference type="Proteomes" id="UP000076858"/>
    </source>
</evidence>
<dbReference type="Proteomes" id="UP000076858">
    <property type="component" value="Unassembled WGS sequence"/>
</dbReference>
<feature type="region of interest" description="Disordered" evidence="1">
    <location>
        <begin position="1"/>
        <end position="21"/>
    </location>
</feature>
<protein>
    <submittedName>
        <fullName evidence="2">Uncharacterized protein</fullName>
    </submittedName>
</protein>
<proteinExistence type="predicted"/>
<dbReference type="EMBL" id="LRGB01003257">
    <property type="protein sequence ID" value="KZS03527.1"/>
    <property type="molecule type" value="Genomic_DNA"/>
</dbReference>
<name>A0A164KTV3_9CRUS</name>
<dbReference type="AlphaFoldDB" id="A0A164KTV3"/>
<comment type="caution">
    <text evidence="2">The sequence shown here is derived from an EMBL/GenBank/DDBJ whole genome shotgun (WGS) entry which is preliminary data.</text>
</comment>
<organism evidence="2 3">
    <name type="scientific">Daphnia magna</name>
    <dbReference type="NCBI Taxonomy" id="35525"/>
    <lineage>
        <taxon>Eukaryota</taxon>
        <taxon>Metazoa</taxon>
        <taxon>Ecdysozoa</taxon>
        <taxon>Arthropoda</taxon>
        <taxon>Crustacea</taxon>
        <taxon>Branchiopoda</taxon>
        <taxon>Diplostraca</taxon>
        <taxon>Cladocera</taxon>
        <taxon>Anomopoda</taxon>
        <taxon>Daphniidae</taxon>
        <taxon>Daphnia</taxon>
    </lineage>
</organism>